<sequence>MSSVRRRGDVSRRDVVNKILINMREGSVRLLLTKNHTCSSNRSPGIPLGLRQLRIRHQLYWAPTVARGLRFDSHIGQSIAGPFSAFGKFLSSSSESGIVPIPAGILSCRMSPEPGRIRAGYYRDGTGTAHGRHVSNTTGACIDLYLHVENCAEVVFQEIMCCSYFDKKPLLCPPQELKPRPLAQQSQRNDHKSIPINQTLVPAKNKLNSSETILQVTNQNASVCLFGGLSFNHTQTIQRILMKFGMQTGYKLTWKIEYFISHRNADEAAGRS</sequence>
<name>A0A2H1WIH8_SPOFR</name>
<organism evidence="1">
    <name type="scientific">Spodoptera frugiperda</name>
    <name type="common">Fall armyworm</name>
    <dbReference type="NCBI Taxonomy" id="7108"/>
    <lineage>
        <taxon>Eukaryota</taxon>
        <taxon>Metazoa</taxon>
        <taxon>Ecdysozoa</taxon>
        <taxon>Arthropoda</taxon>
        <taxon>Hexapoda</taxon>
        <taxon>Insecta</taxon>
        <taxon>Pterygota</taxon>
        <taxon>Neoptera</taxon>
        <taxon>Endopterygota</taxon>
        <taxon>Lepidoptera</taxon>
        <taxon>Glossata</taxon>
        <taxon>Ditrysia</taxon>
        <taxon>Noctuoidea</taxon>
        <taxon>Noctuidae</taxon>
        <taxon>Amphipyrinae</taxon>
        <taxon>Spodoptera</taxon>
    </lineage>
</organism>
<gene>
    <name evidence="1" type="ORF">SFRICE_005305</name>
</gene>
<evidence type="ECO:0000313" key="1">
    <source>
        <dbReference type="EMBL" id="SOQ52837.1"/>
    </source>
</evidence>
<proteinExistence type="predicted"/>
<accession>A0A2H1WIH8</accession>
<dbReference type="AlphaFoldDB" id="A0A2H1WIH8"/>
<dbReference type="EMBL" id="ODYU01008869">
    <property type="protein sequence ID" value="SOQ52837.1"/>
    <property type="molecule type" value="Genomic_DNA"/>
</dbReference>
<reference evidence="1" key="1">
    <citation type="submission" date="2016-07" db="EMBL/GenBank/DDBJ databases">
        <authorList>
            <person name="Bretaudeau A."/>
        </authorList>
    </citation>
    <scope>NUCLEOTIDE SEQUENCE</scope>
    <source>
        <strain evidence="1">Rice</strain>
        <tissue evidence="1">Whole body</tissue>
    </source>
</reference>
<protein>
    <submittedName>
        <fullName evidence="1">SFRICE_005305</fullName>
    </submittedName>
</protein>